<evidence type="ECO:0000313" key="1">
    <source>
        <dbReference type="EMBL" id="EXB80941.1"/>
    </source>
</evidence>
<proteinExistence type="predicted"/>
<gene>
    <name evidence="1" type="ORF">L484_005687</name>
</gene>
<sequence>MKRKGLFIGEIGMLWYFLQVSVPHALMKVYADNSIWSKITSCLPEVTKGLTKNGKKGGM</sequence>
<dbReference type="EMBL" id="KE344828">
    <property type="protein sequence ID" value="EXB80941.1"/>
    <property type="molecule type" value="Genomic_DNA"/>
</dbReference>
<protein>
    <submittedName>
        <fullName evidence="1">Uncharacterized protein</fullName>
    </submittedName>
</protein>
<name>W9RBI6_9ROSA</name>
<accession>W9RBI6</accession>
<evidence type="ECO:0000313" key="2">
    <source>
        <dbReference type="Proteomes" id="UP000030645"/>
    </source>
</evidence>
<dbReference type="AlphaFoldDB" id="W9RBI6"/>
<dbReference type="Proteomes" id="UP000030645">
    <property type="component" value="Unassembled WGS sequence"/>
</dbReference>
<reference evidence="2" key="1">
    <citation type="submission" date="2013-01" db="EMBL/GenBank/DDBJ databases">
        <title>Draft Genome Sequence of a Mulberry Tree, Morus notabilis C.K. Schneid.</title>
        <authorList>
            <person name="He N."/>
            <person name="Zhao S."/>
        </authorList>
    </citation>
    <scope>NUCLEOTIDE SEQUENCE</scope>
</reference>
<keyword evidence="2" id="KW-1185">Reference proteome</keyword>
<organism evidence="1 2">
    <name type="scientific">Morus notabilis</name>
    <dbReference type="NCBI Taxonomy" id="981085"/>
    <lineage>
        <taxon>Eukaryota</taxon>
        <taxon>Viridiplantae</taxon>
        <taxon>Streptophyta</taxon>
        <taxon>Embryophyta</taxon>
        <taxon>Tracheophyta</taxon>
        <taxon>Spermatophyta</taxon>
        <taxon>Magnoliopsida</taxon>
        <taxon>eudicotyledons</taxon>
        <taxon>Gunneridae</taxon>
        <taxon>Pentapetalae</taxon>
        <taxon>rosids</taxon>
        <taxon>fabids</taxon>
        <taxon>Rosales</taxon>
        <taxon>Moraceae</taxon>
        <taxon>Moreae</taxon>
        <taxon>Morus</taxon>
    </lineage>
</organism>